<comment type="caution">
    <text evidence="11">The sequence shown here is derived from an EMBL/GenBank/DDBJ whole genome shotgun (WGS) entry which is preliminary data.</text>
</comment>
<evidence type="ECO:0000256" key="2">
    <source>
        <dbReference type="ARBA" id="ARBA00008133"/>
    </source>
</evidence>
<dbReference type="EMBL" id="BPTR01000001">
    <property type="protein sequence ID" value="GJG28983.1"/>
    <property type="molecule type" value="Genomic_DNA"/>
</dbReference>
<dbReference type="InterPro" id="IPR039793">
    <property type="entry name" value="UROS/Hem4"/>
</dbReference>
<protein>
    <recommendedName>
        <fullName evidence="7 9">Uroporphyrinogen-III synthase</fullName>
        <ecNumber evidence="3 9">4.2.1.75</ecNumber>
    </recommendedName>
</protein>
<dbReference type="SUPFAM" id="SSF69618">
    <property type="entry name" value="HemD-like"/>
    <property type="match status" value="1"/>
</dbReference>
<keyword evidence="5 9" id="KW-0627">Porphyrin biosynthesis</keyword>
<dbReference type="CDD" id="cd06578">
    <property type="entry name" value="HemD"/>
    <property type="match status" value="1"/>
</dbReference>
<dbReference type="EC" id="4.2.1.75" evidence="3 9"/>
<gene>
    <name evidence="12" type="ORF">CIK91_08315</name>
    <name evidence="11" type="ORF">PRRU23_26830</name>
</gene>
<evidence type="ECO:0000313" key="14">
    <source>
        <dbReference type="Proteomes" id="UP000887043"/>
    </source>
</evidence>
<sequence>MRLYTGLTCKDQTAIHTPLIEIRGLEDDTLLQQAAASITDHDILLMTSRMTVKYWYEAMQKVKAPWHGQVVAIGHTTAQALQERGAQNLIIAPQDDSYGVIELFRTDERLLHRHVIFPRSAIALPIIPDGLRELGYTVQTLTAYQNVMPEHPKRVDLATIDTIVFTSPSTIDNFLKLYGTLPEDKTYETRGAITQAHLEKQLKKRNHI</sequence>
<evidence type="ECO:0000256" key="7">
    <source>
        <dbReference type="ARBA" id="ARBA00040167"/>
    </source>
</evidence>
<dbReference type="GO" id="GO:0006782">
    <property type="term" value="P:protoporphyrinogen IX biosynthetic process"/>
    <property type="evidence" value="ECO:0007669"/>
    <property type="project" value="UniProtKB-UniRule"/>
</dbReference>
<dbReference type="AlphaFoldDB" id="A0AA37HZ24"/>
<evidence type="ECO:0000313" key="13">
    <source>
        <dbReference type="Proteomes" id="UP000216189"/>
    </source>
</evidence>
<comment type="pathway">
    <text evidence="1 9">Porphyrin-containing compound metabolism; protoporphyrin-IX biosynthesis; coproporphyrinogen-III from 5-aminolevulinate: step 3/4.</text>
</comment>
<evidence type="ECO:0000256" key="3">
    <source>
        <dbReference type="ARBA" id="ARBA00013109"/>
    </source>
</evidence>
<name>A0AA37HZ24_SEGBR</name>
<evidence type="ECO:0000256" key="6">
    <source>
        <dbReference type="ARBA" id="ARBA00037589"/>
    </source>
</evidence>
<evidence type="ECO:0000256" key="4">
    <source>
        <dbReference type="ARBA" id="ARBA00023239"/>
    </source>
</evidence>
<reference evidence="12 13" key="1">
    <citation type="submission" date="2017-08" db="EMBL/GenBank/DDBJ databases">
        <title>Comparative genomics of non-oral Prevotella species.</title>
        <authorList>
            <person name="Accetto T."/>
            <person name="Nograsek B."/>
            <person name="Avgustin G."/>
        </authorList>
    </citation>
    <scope>NUCLEOTIDE SEQUENCE [LARGE SCALE GENOMIC DNA]</scope>
    <source>
        <strain evidence="12 13">TC1-1</strain>
    </source>
</reference>
<dbReference type="GO" id="GO:0006780">
    <property type="term" value="P:uroporphyrinogen III biosynthetic process"/>
    <property type="evidence" value="ECO:0007669"/>
    <property type="project" value="UniProtKB-UniRule"/>
</dbReference>
<dbReference type="GO" id="GO:0004852">
    <property type="term" value="F:uroporphyrinogen-III synthase activity"/>
    <property type="evidence" value="ECO:0007669"/>
    <property type="project" value="UniProtKB-UniRule"/>
</dbReference>
<comment type="similarity">
    <text evidence="2 9">Belongs to the uroporphyrinogen-III synthase family.</text>
</comment>
<feature type="domain" description="Tetrapyrrole biosynthesis uroporphyrinogen III synthase" evidence="10">
    <location>
        <begin position="13"/>
        <end position="200"/>
    </location>
</feature>
<dbReference type="Proteomes" id="UP000216189">
    <property type="component" value="Unassembled WGS sequence"/>
</dbReference>
<evidence type="ECO:0000313" key="11">
    <source>
        <dbReference type="EMBL" id="GJG28983.1"/>
    </source>
</evidence>
<evidence type="ECO:0000259" key="10">
    <source>
        <dbReference type="Pfam" id="PF02602"/>
    </source>
</evidence>
<dbReference type="InterPro" id="IPR003754">
    <property type="entry name" value="4pyrrol_synth_uPrphyn_synth"/>
</dbReference>
<proteinExistence type="inferred from homology"/>
<evidence type="ECO:0000256" key="5">
    <source>
        <dbReference type="ARBA" id="ARBA00023244"/>
    </source>
</evidence>
<evidence type="ECO:0000256" key="9">
    <source>
        <dbReference type="RuleBase" id="RU366031"/>
    </source>
</evidence>
<keyword evidence="4 9" id="KW-0456">Lyase</keyword>
<dbReference type="InterPro" id="IPR036108">
    <property type="entry name" value="4pyrrol_syn_uPrphyn_synt_sf"/>
</dbReference>
<evidence type="ECO:0000313" key="12">
    <source>
        <dbReference type="EMBL" id="OYP54917.1"/>
    </source>
</evidence>
<accession>A0AA37HZ24</accession>
<comment type="catalytic activity">
    <reaction evidence="8 9">
        <text>hydroxymethylbilane = uroporphyrinogen III + H2O</text>
        <dbReference type="Rhea" id="RHEA:18965"/>
        <dbReference type="ChEBI" id="CHEBI:15377"/>
        <dbReference type="ChEBI" id="CHEBI:57308"/>
        <dbReference type="ChEBI" id="CHEBI:57845"/>
        <dbReference type="EC" id="4.2.1.75"/>
    </reaction>
</comment>
<dbReference type="RefSeq" id="WP_006281450.1">
    <property type="nucleotide sequence ID" value="NZ_BPTR01000001.1"/>
</dbReference>
<dbReference type="Pfam" id="PF02602">
    <property type="entry name" value="HEM4"/>
    <property type="match status" value="1"/>
</dbReference>
<dbReference type="EMBL" id="NPJF01000037">
    <property type="protein sequence ID" value="OYP54917.1"/>
    <property type="molecule type" value="Genomic_DNA"/>
</dbReference>
<dbReference type="PANTHER" id="PTHR38042">
    <property type="entry name" value="UROPORPHYRINOGEN-III SYNTHASE, CHLOROPLASTIC"/>
    <property type="match status" value="1"/>
</dbReference>
<dbReference type="PANTHER" id="PTHR38042:SF1">
    <property type="entry name" value="UROPORPHYRINOGEN-III SYNTHASE, CHLOROPLASTIC"/>
    <property type="match status" value="1"/>
</dbReference>
<dbReference type="Proteomes" id="UP000887043">
    <property type="component" value="Unassembled WGS sequence"/>
</dbReference>
<comment type="function">
    <text evidence="6 9">Catalyzes cyclization of the linear tetrapyrrole, hydroxymethylbilane, to the macrocyclic uroporphyrinogen III.</text>
</comment>
<reference evidence="11" key="2">
    <citation type="submission" date="2021-08" db="EMBL/GenBank/DDBJ databases">
        <title>Prevotella lacticifex sp. nov., isolated from rumen of cow.</title>
        <authorList>
            <person name="Shinkai T."/>
            <person name="Ikeyama N."/>
            <person name="Kumagai M."/>
            <person name="Ohmori H."/>
            <person name="Sakamoto M."/>
            <person name="Ohkuma M."/>
            <person name="Mitsumori M."/>
        </authorList>
    </citation>
    <scope>NUCLEOTIDE SEQUENCE</scope>
    <source>
        <strain evidence="11">DSM 11371</strain>
    </source>
</reference>
<dbReference type="Gene3D" id="3.40.50.10090">
    <property type="match status" value="1"/>
</dbReference>
<keyword evidence="13" id="KW-1185">Reference proteome</keyword>
<organism evidence="11 14">
    <name type="scientific">Segatella bryantii</name>
    <name type="common">Prevotella bryantii</name>
    <dbReference type="NCBI Taxonomy" id="77095"/>
    <lineage>
        <taxon>Bacteria</taxon>
        <taxon>Pseudomonadati</taxon>
        <taxon>Bacteroidota</taxon>
        <taxon>Bacteroidia</taxon>
        <taxon>Bacteroidales</taxon>
        <taxon>Prevotellaceae</taxon>
        <taxon>Segatella</taxon>
    </lineage>
</organism>
<evidence type="ECO:0000256" key="1">
    <source>
        <dbReference type="ARBA" id="ARBA00004772"/>
    </source>
</evidence>
<evidence type="ECO:0000256" key="8">
    <source>
        <dbReference type="ARBA" id="ARBA00048617"/>
    </source>
</evidence>